<organism evidence="2 3">
    <name type="scientific">Solanum stoloniferum</name>
    <dbReference type="NCBI Taxonomy" id="62892"/>
    <lineage>
        <taxon>Eukaryota</taxon>
        <taxon>Viridiplantae</taxon>
        <taxon>Streptophyta</taxon>
        <taxon>Embryophyta</taxon>
        <taxon>Tracheophyta</taxon>
        <taxon>Spermatophyta</taxon>
        <taxon>Magnoliopsida</taxon>
        <taxon>eudicotyledons</taxon>
        <taxon>Gunneridae</taxon>
        <taxon>Pentapetalae</taxon>
        <taxon>asterids</taxon>
        <taxon>lamiids</taxon>
        <taxon>Solanales</taxon>
        <taxon>Solanaceae</taxon>
        <taxon>Solanoideae</taxon>
        <taxon>Solaneae</taxon>
        <taxon>Solanum</taxon>
    </lineage>
</organism>
<evidence type="ECO:0000256" key="1">
    <source>
        <dbReference type="SAM" id="Phobius"/>
    </source>
</evidence>
<protein>
    <submittedName>
        <fullName evidence="2">Uncharacterized protein</fullName>
    </submittedName>
</protein>
<name>A0ABD2TM16_9SOLN</name>
<evidence type="ECO:0000313" key="3">
    <source>
        <dbReference type="Proteomes" id="UP001627284"/>
    </source>
</evidence>
<evidence type="ECO:0000313" key="2">
    <source>
        <dbReference type="EMBL" id="KAL3357166.1"/>
    </source>
</evidence>
<reference evidence="2 3" key="1">
    <citation type="submission" date="2024-05" db="EMBL/GenBank/DDBJ databases">
        <title>De novo assembly of an allotetraploid wild potato.</title>
        <authorList>
            <person name="Hosaka A.J."/>
        </authorList>
    </citation>
    <scope>NUCLEOTIDE SEQUENCE [LARGE SCALE GENOMIC DNA]</scope>
    <source>
        <tissue evidence="2">Young leaves</tissue>
    </source>
</reference>
<feature type="transmembrane region" description="Helical" evidence="1">
    <location>
        <begin position="71"/>
        <end position="90"/>
    </location>
</feature>
<keyword evidence="1" id="KW-0472">Membrane</keyword>
<accession>A0ABD2TM16</accession>
<gene>
    <name evidence="2" type="ORF">AABB24_017716</name>
</gene>
<keyword evidence="1" id="KW-1133">Transmembrane helix</keyword>
<feature type="transmembrane region" description="Helical" evidence="1">
    <location>
        <begin position="38"/>
        <end position="59"/>
    </location>
</feature>
<dbReference type="Proteomes" id="UP001627284">
    <property type="component" value="Unassembled WGS sequence"/>
</dbReference>
<proteinExistence type="predicted"/>
<dbReference type="AlphaFoldDB" id="A0ABD2TM16"/>
<sequence>MGQTHALSRCCVCQRVWDRCCTFSGHFWREEEGQQGSASTVVLTVLFGLLYCIVTDLFGPGKGGKGLEKKWVGWCMLWWVLYVGGLGIVVEIGREVVELM</sequence>
<keyword evidence="3" id="KW-1185">Reference proteome</keyword>
<keyword evidence="1" id="KW-0812">Transmembrane</keyword>
<comment type="caution">
    <text evidence="2">The sequence shown here is derived from an EMBL/GenBank/DDBJ whole genome shotgun (WGS) entry which is preliminary data.</text>
</comment>
<dbReference type="EMBL" id="JBJKTR010000010">
    <property type="protein sequence ID" value="KAL3357166.1"/>
    <property type="molecule type" value="Genomic_DNA"/>
</dbReference>